<sequence>MRLALLLICHAYCLRPVARPHSRVDRRPSDGLTPDEVAELLSFPPGWRSRVALKVDAPPAREAVTRAFYADLRKRADELGGAKKYRVDAPRGFLNVHSEPDDPFRLDNVVEQLDHGTVVTAVEERDGWVRHDMGGWSIREHGGHAFLVPLDDDASGA</sequence>
<dbReference type="EMBL" id="CAKKNE010000006">
    <property type="protein sequence ID" value="CAH0380257.1"/>
    <property type="molecule type" value="Genomic_DNA"/>
</dbReference>
<reference evidence="2" key="1">
    <citation type="submission" date="2021-11" db="EMBL/GenBank/DDBJ databases">
        <authorList>
            <consortium name="Genoscope - CEA"/>
            <person name="William W."/>
        </authorList>
    </citation>
    <scope>NUCLEOTIDE SEQUENCE</scope>
</reference>
<gene>
    <name evidence="2" type="ORF">PECAL_6P18980</name>
</gene>
<dbReference type="OrthoDB" id="46055at2759"/>
<comment type="caution">
    <text evidence="2">The sequence shown here is derived from an EMBL/GenBank/DDBJ whole genome shotgun (WGS) entry which is preliminary data.</text>
</comment>
<keyword evidence="3" id="KW-1185">Reference proteome</keyword>
<dbReference type="AlphaFoldDB" id="A0A8J2SU32"/>
<feature type="signal peptide" evidence="1">
    <location>
        <begin position="1"/>
        <end position="20"/>
    </location>
</feature>
<feature type="chain" id="PRO_5035257714" evidence="1">
    <location>
        <begin position="21"/>
        <end position="157"/>
    </location>
</feature>
<evidence type="ECO:0000313" key="3">
    <source>
        <dbReference type="Proteomes" id="UP000789595"/>
    </source>
</evidence>
<accession>A0A8J2SU32</accession>
<name>A0A8J2SU32_9STRA</name>
<keyword evidence="1" id="KW-0732">Signal</keyword>
<evidence type="ECO:0000313" key="2">
    <source>
        <dbReference type="EMBL" id="CAH0380257.1"/>
    </source>
</evidence>
<proteinExistence type="predicted"/>
<organism evidence="2 3">
    <name type="scientific">Pelagomonas calceolata</name>
    <dbReference type="NCBI Taxonomy" id="35677"/>
    <lineage>
        <taxon>Eukaryota</taxon>
        <taxon>Sar</taxon>
        <taxon>Stramenopiles</taxon>
        <taxon>Ochrophyta</taxon>
        <taxon>Pelagophyceae</taxon>
        <taxon>Pelagomonadales</taxon>
        <taxon>Pelagomonadaceae</taxon>
        <taxon>Pelagomonas</taxon>
    </lineage>
</organism>
<evidence type="ECO:0000256" key="1">
    <source>
        <dbReference type="SAM" id="SignalP"/>
    </source>
</evidence>
<protein>
    <submittedName>
        <fullName evidence="2">Uncharacterized protein</fullName>
    </submittedName>
</protein>
<dbReference type="Proteomes" id="UP000789595">
    <property type="component" value="Unassembled WGS sequence"/>
</dbReference>